<gene>
    <name evidence="2" type="ORF">IAA60_09205</name>
</gene>
<feature type="chain" id="PRO_5038679681" description="Lipoprotein" evidence="1">
    <location>
        <begin position="20"/>
        <end position="187"/>
    </location>
</feature>
<comment type="caution">
    <text evidence="2">The sequence shown here is derived from an EMBL/GenBank/DDBJ whole genome shotgun (WGS) entry which is preliminary data.</text>
</comment>
<feature type="signal peptide" evidence="1">
    <location>
        <begin position="1"/>
        <end position="19"/>
    </location>
</feature>
<proteinExistence type="predicted"/>
<name>A0A9D1H479_9FIRM</name>
<accession>A0A9D1H479</accession>
<dbReference type="Proteomes" id="UP000824165">
    <property type="component" value="Unassembled WGS sequence"/>
</dbReference>
<evidence type="ECO:0008006" key="4">
    <source>
        <dbReference type="Google" id="ProtNLM"/>
    </source>
</evidence>
<evidence type="ECO:0000256" key="1">
    <source>
        <dbReference type="SAM" id="SignalP"/>
    </source>
</evidence>
<reference evidence="2" key="1">
    <citation type="submission" date="2020-10" db="EMBL/GenBank/DDBJ databases">
        <authorList>
            <person name="Gilroy R."/>
        </authorList>
    </citation>
    <scope>NUCLEOTIDE SEQUENCE</scope>
    <source>
        <strain evidence="2">CHK181-108</strain>
    </source>
</reference>
<sequence>MKKLLFVLACMLAVFGLCACGSGGGLFAEPTPTPIPQIDPTTLLTSDDVYAAVNYEYVPVVDGGVVEDGNSRSAVYVSNPKGLGDSVEIKITQYSENFSIDQVFQVFAAAKAKRYEITEVTELGETAYIAYPTIHVYDRGCIIEVTAGSGSDEAQQALLVNLAKTAVARFEQIMPAPAVNQTQEQTQ</sequence>
<dbReference type="EMBL" id="DVLU01000099">
    <property type="protein sequence ID" value="HIT86060.1"/>
    <property type="molecule type" value="Genomic_DNA"/>
</dbReference>
<reference evidence="2" key="2">
    <citation type="journal article" date="2021" name="PeerJ">
        <title>Extensive microbial diversity within the chicken gut microbiome revealed by metagenomics and culture.</title>
        <authorList>
            <person name="Gilroy R."/>
            <person name="Ravi A."/>
            <person name="Getino M."/>
            <person name="Pursley I."/>
            <person name="Horton D.L."/>
            <person name="Alikhan N.F."/>
            <person name="Baker D."/>
            <person name="Gharbi K."/>
            <person name="Hall N."/>
            <person name="Watson M."/>
            <person name="Adriaenssens E.M."/>
            <person name="Foster-Nyarko E."/>
            <person name="Jarju S."/>
            <person name="Secka A."/>
            <person name="Antonio M."/>
            <person name="Oren A."/>
            <person name="Chaudhuri R.R."/>
            <person name="La Ragione R."/>
            <person name="Hildebrand F."/>
            <person name="Pallen M.J."/>
        </authorList>
    </citation>
    <scope>NUCLEOTIDE SEQUENCE</scope>
    <source>
        <strain evidence="2">CHK181-108</strain>
    </source>
</reference>
<keyword evidence="1" id="KW-0732">Signal</keyword>
<organism evidence="2 3">
    <name type="scientific">Candidatus Ornithomonoglobus intestinigallinarum</name>
    <dbReference type="NCBI Taxonomy" id="2840894"/>
    <lineage>
        <taxon>Bacteria</taxon>
        <taxon>Bacillati</taxon>
        <taxon>Bacillota</taxon>
        <taxon>Clostridia</taxon>
        <taxon>Candidatus Ornithomonoglobus</taxon>
    </lineage>
</organism>
<dbReference type="AlphaFoldDB" id="A0A9D1H479"/>
<evidence type="ECO:0000313" key="3">
    <source>
        <dbReference type="Proteomes" id="UP000824165"/>
    </source>
</evidence>
<evidence type="ECO:0000313" key="2">
    <source>
        <dbReference type="EMBL" id="HIT86060.1"/>
    </source>
</evidence>
<protein>
    <recommendedName>
        <fullName evidence="4">Lipoprotein</fullName>
    </recommendedName>
</protein>
<dbReference type="PROSITE" id="PS51257">
    <property type="entry name" value="PROKAR_LIPOPROTEIN"/>
    <property type="match status" value="1"/>
</dbReference>